<evidence type="ECO:0000256" key="5">
    <source>
        <dbReference type="ARBA" id="ARBA00022909"/>
    </source>
</evidence>
<dbReference type="InterPro" id="IPR001544">
    <property type="entry name" value="Aminotrans_IV"/>
</dbReference>
<dbReference type="Proteomes" id="UP000037848">
    <property type="component" value="Unassembled WGS sequence"/>
</dbReference>
<comment type="catalytic activity">
    <reaction evidence="9">
        <text>4-amino-4-deoxychorismate = 4-aminobenzoate + pyruvate + H(+)</text>
        <dbReference type="Rhea" id="RHEA:16201"/>
        <dbReference type="ChEBI" id="CHEBI:15361"/>
        <dbReference type="ChEBI" id="CHEBI:15378"/>
        <dbReference type="ChEBI" id="CHEBI:17836"/>
        <dbReference type="ChEBI" id="CHEBI:58406"/>
        <dbReference type="EC" id="4.1.3.38"/>
    </reaction>
</comment>
<evidence type="ECO:0000256" key="1">
    <source>
        <dbReference type="ARBA" id="ARBA00001933"/>
    </source>
</evidence>
<dbReference type="STRING" id="187330.AMS58_03100"/>
<evidence type="ECO:0000256" key="3">
    <source>
        <dbReference type="ARBA" id="ARBA00011738"/>
    </source>
</evidence>
<protein>
    <recommendedName>
        <fullName evidence="11 12">Aminodeoxychorismate lyase</fullName>
        <ecNumber evidence="8 12">4.1.3.38</ecNumber>
    </recommendedName>
</protein>
<comment type="similarity">
    <text evidence="2">Belongs to the class-IV pyridoxal-phosphate-dependent aminotransferase family.</text>
</comment>
<evidence type="ECO:0000313" key="14">
    <source>
        <dbReference type="Proteomes" id="UP000037848"/>
    </source>
</evidence>
<dbReference type="Gene3D" id="3.30.470.10">
    <property type="match status" value="1"/>
</dbReference>
<proteinExistence type="inferred from homology"/>
<dbReference type="FunFam" id="3.20.10.10:FF:000002">
    <property type="entry name" value="D-alanine aminotransferase"/>
    <property type="match status" value="1"/>
</dbReference>
<comment type="caution">
    <text evidence="13">The sequence shown here is derived from an EMBL/GenBank/DDBJ whole genome shotgun (WGS) entry which is preliminary data.</text>
</comment>
<name>A0A0N0M0R4_9GAMM</name>
<dbReference type="PANTHER" id="PTHR42743:SF2">
    <property type="entry name" value="AMINODEOXYCHORISMATE LYASE"/>
    <property type="match status" value="1"/>
</dbReference>
<evidence type="ECO:0000256" key="11">
    <source>
        <dbReference type="ARBA" id="ARBA00069174"/>
    </source>
</evidence>
<keyword evidence="14" id="KW-1185">Reference proteome</keyword>
<comment type="pathway">
    <text evidence="7">Cofactor biosynthesis; tetrahydrofolate biosynthesis; 4-aminobenzoate from chorismate: step 2/2.</text>
</comment>
<dbReference type="OrthoDB" id="9805628at2"/>
<sequence>MPKKIIQIIKKASKEQSATISSQDRGFNYGDGFFTTAKVQDGQVVHWPLHRMRLIECAMRLGFSELDFVQLESEITDYIATTALGVLKIVVTRGSGGRGYGLPELPQSLIILSQLPFPASYSLLTQQGIKLAISTVQLASQPLFAGLKTLNRLEQVMIKQAMAHQTCDDVIVLDYNNFVIETSAANIVAINKGCVFSPNLKNCGIWGVYLQSLCDKLPVQFIDMTLEELQQMEAVFICNSLMGIVPVTAINNIKYELSTSVALLEDLLLKESAC</sequence>
<evidence type="ECO:0000256" key="2">
    <source>
        <dbReference type="ARBA" id="ARBA00009320"/>
    </source>
</evidence>
<comment type="function">
    <text evidence="10">Involved in the biosynthesis of p-aminobenzoate (PABA), a precursor of tetrahydrofolate. Converts 4-amino-4-deoxychorismate into 4-aminobenzoate (PABA) and pyruvate.</text>
</comment>
<keyword evidence="4" id="KW-0663">Pyridoxal phosphate</keyword>
<dbReference type="PATRIC" id="fig|187330.3.peg.3192"/>
<dbReference type="GO" id="GO:0046656">
    <property type="term" value="P:folic acid biosynthetic process"/>
    <property type="evidence" value="ECO:0007669"/>
    <property type="project" value="UniProtKB-KW"/>
</dbReference>
<dbReference type="GO" id="GO:0008696">
    <property type="term" value="F:4-amino-4-deoxychorismate lyase activity"/>
    <property type="evidence" value="ECO:0007669"/>
    <property type="project" value="UniProtKB-UniRule"/>
</dbReference>
<comment type="subunit">
    <text evidence="3">Homodimer.</text>
</comment>
<dbReference type="SUPFAM" id="SSF56752">
    <property type="entry name" value="D-aminoacid aminotransferase-like PLP-dependent enzymes"/>
    <property type="match status" value="1"/>
</dbReference>
<dbReference type="Pfam" id="PF01063">
    <property type="entry name" value="Aminotran_4"/>
    <property type="match status" value="1"/>
</dbReference>
<evidence type="ECO:0000256" key="6">
    <source>
        <dbReference type="ARBA" id="ARBA00023239"/>
    </source>
</evidence>
<dbReference type="InterPro" id="IPR036038">
    <property type="entry name" value="Aminotransferase-like"/>
</dbReference>
<keyword evidence="5" id="KW-0289">Folate biosynthesis</keyword>
<dbReference type="InterPro" id="IPR043132">
    <property type="entry name" value="BCAT-like_C"/>
</dbReference>
<dbReference type="GO" id="GO:0030170">
    <property type="term" value="F:pyridoxal phosphate binding"/>
    <property type="evidence" value="ECO:0007669"/>
    <property type="project" value="InterPro"/>
</dbReference>
<comment type="cofactor">
    <cofactor evidence="1">
        <name>pyridoxal 5'-phosphate</name>
        <dbReference type="ChEBI" id="CHEBI:597326"/>
    </cofactor>
</comment>
<gene>
    <name evidence="13" type="ORF">ADS77_06065</name>
</gene>
<dbReference type="EMBL" id="LHPH01000005">
    <property type="protein sequence ID" value="KPH64368.1"/>
    <property type="molecule type" value="Genomic_DNA"/>
</dbReference>
<evidence type="ECO:0000313" key="13">
    <source>
        <dbReference type="EMBL" id="KPH64368.1"/>
    </source>
</evidence>
<evidence type="ECO:0000256" key="4">
    <source>
        <dbReference type="ARBA" id="ARBA00022898"/>
    </source>
</evidence>
<dbReference type="GO" id="GO:0005829">
    <property type="term" value="C:cytosol"/>
    <property type="evidence" value="ECO:0007669"/>
    <property type="project" value="TreeGrafter"/>
</dbReference>
<evidence type="ECO:0000256" key="9">
    <source>
        <dbReference type="ARBA" id="ARBA00049529"/>
    </source>
</evidence>
<dbReference type="Gene3D" id="3.20.10.10">
    <property type="entry name" value="D-amino Acid Aminotransferase, subunit A, domain 2"/>
    <property type="match status" value="1"/>
</dbReference>
<dbReference type="AlphaFoldDB" id="A0A0N0M0R4"/>
<dbReference type="PANTHER" id="PTHR42743">
    <property type="entry name" value="AMINO-ACID AMINOTRANSFERASE"/>
    <property type="match status" value="1"/>
</dbReference>
<dbReference type="InterPro" id="IPR050571">
    <property type="entry name" value="Class-IV_PLP-Dep_Aminotrnsfr"/>
</dbReference>
<evidence type="ECO:0000256" key="8">
    <source>
        <dbReference type="ARBA" id="ARBA00035676"/>
    </source>
</evidence>
<reference evidence="13 14" key="1">
    <citation type="submission" date="2015-08" db="EMBL/GenBank/DDBJ databases">
        <title>Draft Genome Sequence of Pseudoalteromonas porphyrae UCD-SED14.</title>
        <authorList>
            <person name="Coil D.A."/>
            <person name="Jospin G."/>
            <person name="Lee R.D."/>
            <person name="Eisen J.A."/>
        </authorList>
    </citation>
    <scope>NUCLEOTIDE SEQUENCE [LARGE SCALE GENOMIC DNA]</scope>
    <source>
        <strain evidence="13 14">UCD-SED14</strain>
    </source>
</reference>
<organism evidence="13 14">
    <name type="scientific">Pseudoalteromonas porphyrae</name>
    <dbReference type="NCBI Taxonomy" id="187330"/>
    <lineage>
        <taxon>Bacteria</taxon>
        <taxon>Pseudomonadati</taxon>
        <taxon>Pseudomonadota</taxon>
        <taxon>Gammaproteobacteria</taxon>
        <taxon>Alteromonadales</taxon>
        <taxon>Pseudoalteromonadaceae</taxon>
        <taxon>Pseudoalteromonas</taxon>
    </lineage>
</organism>
<dbReference type="EC" id="4.1.3.38" evidence="8 12"/>
<dbReference type="InterPro" id="IPR043131">
    <property type="entry name" value="BCAT-like_N"/>
</dbReference>
<evidence type="ECO:0000256" key="12">
    <source>
        <dbReference type="NCBIfam" id="TIGR03461"/>
    </source>
</evidence>
<evidence type="ECO:0000256" key="10">
    <source>
        <dbReference type="ARBA" id="ARBA00054027"/>
    </source>
</evidence>
<keyword evidence="6 13" id="KW-0456">Lyase</keyword>
<evidence type="ECO:0000256" key="7">
    <source>
        <dbReference type="ARBA" id="ARBA00035633"/>
    </source>
</evidence>
<dbReference type="RefSeq" id="WP_054453519.1">
    <property type="nucleotide sequence ID" value="NZ_LHPH01000005.1"/>
</dbReference>
<dbReference type="NCBIfam" id="TIGR03461">
    <property type="entry name" value="pabC_Proteo"/>
    <property type="match status" value="1"/>
</dbReference>
<dbReference type="InterPro" id="IPR017824">
    <property type="entry name" value="Aminodeoxychorismate_lyase_IV"/>
</dbReference>
<accession>A0A0N0M0R4</accession>
<dbReference type="GO" id="GO:0008153">
    <property type="term" value="P:4-aminobenzoate biosynthetic process"/>
    <property type="evidence" value="ECO:0007669"/>
    <property type="project" value="UniProtKB-UniRule"/>
</dbReference>